<dbReference type="AlphaFoldDB" id="A0A5D4SAP0"/>
<sequence length="61" mass="6737">MHPYRAPYYAGGGSRFFFGAPFVGGLLGGLVGSALFFPRPRPYFYPPPFYGPPYGGGYPYY</sequence>
<accession>A0A5D4SAP0</accession>
<evidence type="ECO:0000313" key="5">
    <source>
        <dbReference type="Proteomes" id="UP000323732"/>
    </source>
</evidence>
<comment type="caution">
    <text evidence="3">The sequence shown here is derived from an EMBL/GenBank/DDBJ whole genome shotgun (WGS) entry which is preliminary data.</text>
</comment>
<protein>
    <submittedName>
        <fullName evidence="3">Uncharacterized protein</fullName>
    </submittedName>
</protein>
<feature type="transmembrane region" description="Helical" evidence="1">
    <location>
        <begin position="16"/>
        <end position="37"/>
    </location>
</feature>
<keyword evidence="1" id="KW-1133">Transmembrane helix</keyword>
<dbReference type="EMBL" id="VTES01000009">
    <property type="protein sequence ID" value="TYS58842.1"/>
    <property type="molecule type" value="Genomic_DNA"/>
</dbReference>
<organism evidence="3 5">
    <name type="scientific">Bacillus infantis</name>
    <dbReference type="NCBI Taxonomy" id="324767"/>
    <lineage>
        <taxon>Bacteria</taxon>
        <taxon>Bacillati</taxon>
        <taxon>Bacillota</taxon>
        <taxon>Bacilli</taxon>
        <taxon>Bacillales</taxon>
        <taxon>Bacillaceae</taxon>
        <taxon>Bacillus</taxon>
    </lineage>
</organism>
<dbReference type="RefSeq" id="WP_022544332.1">
    <property type="nucleotide sequence ID" value="NZ_CP160000.1"/>
</dbReference>
<evidence type="ECO:0000313" key="4">
    <source>
        <dbReference type="Proteomes" id="UP000322139"/>
    </source>
</evidence>
<reference evidence="4 5" key="1">
    <citation type="submission" date="2019-08" db="EMBL/GenBank/DDBJ databases">
        <title>Bacillus genomes from the desert of Cuatro Cienegas, Coahuila.</title>
        <authorList>
            <person name="Olmedo-Alvarez G."/>
        </authorList>
    </citation>
    <scope>NUCLEOTIDE SEQUENCE [LARGE SCALE GENOMIC DNA]</scope>
    <source>
        <strain evidence="3 5">CH37_1T</strain>
        <strain evidence="2 4">CH446_14T</strain>
    </source>
</reference>
<dbReference type="Proteomes" id="UP000322139">
    <property type="component" value="Unassembled WGS sequence"/>
</dbReference>
<evidence type="ECO:0000256" key="1">
    <source>
        <dbReference type="SAM" id="Phobius"/>
    </source>
</evidence>
<gene>
    <name evidence="3" type="ORF">FZD47_23035</name>
    <name evidence="2" type="ORF">FZD51_23245</name>
</gene>
<proteinExistence type="predicted"/>
<name>A0A5D4SAP0_9BACI</name>
<dbReference type="GeneID" id="97351240"/>
<evidence type="ECO:0000313" key="3">
    <source>
        <dbReference type="EMBL" id="TYS58842.1"/>
    </source>
</evidence>
<dbReference type="EMBL" id="VTER01000016">
    <property type="protein sequence ID" value="TYS42292.1"/>
    <property type="molecule type" value="Genomic_DNA"/>
</dbReference>
<keyword evidence="1" id="KW-0812">Transmembrane</keyword>
<evidence type="ECO:0000313" key="2">
    <source>
        <dbReference type="EMBL" id="TYS42292.1"/>
    </source>
</evidence>
<keyword evidence="1" id="KW-0472">Membrane</keyword>
<dbReference type="Proteomes" id="UP000323732">
    <property type="component" value="Unassembled WGS sequence"/>
</dbReference>